<dbReference type="RefSeq" id="WP_014135562.1">
    <property type="nucleotide sequence ID" value="NC_016109.1"/>
</dbReference>
<protein>
    <submittedName>
        <fullName evidence="3">Putative hydrolase</fullName>
    </submittedName>
</protein>
<proteinExistence type="predicted"/>
<dbReference type="KEGG" id="ksk:KSE_24290"/>
<dbReference type="GO" id="GO:0016787">
    <property type="term" value="F:hydrolase activity"/>
    <property type="evidence" value="ECO:0007669"/>
    <property type="project" value="UniProtKB-KW"/>
</dbReference>
<keyword evidence="4" id="KW-1185">Reference proteome</keyword>
<feature type="region of interest" description="Disordered" evidence="1">
    <location>
        <begin position="305"/>
        <end position="390"/>
    </location>
</feature>
<dbReference type="SUPFAM" id="SSF47090">
    <property type="entry name" value="PGBD-like"/>
    <property type="match status" value="1"/>
</dbReference>
<dbReference type="STRING" id="452652.KSE_24290"/>
<gene>
    <name evidence="3" type="ordered locus">KSE_24290</name>
</gene>
<name>E4NAL5_KITSK</name>
<keyword evidence="2" id="KW-1133">Transmembrane helix</keyword>
<evidence type="ECO:0000313" key="3">
    <source>
        <dbReference type="EMBL" id="BAJ28246.1"/>
    </source>
</evidence>
<evidence type="ECO:0000256" key="1">
    <source>
        <dbReference type="SAM" id="MobiDB-lite"/>
    </source>
</evidence>
<reference evidence="3 4" key="1">
    <citation type="journal article" date="2010" name="DNA Res.">
        <title>Genome sequence of Kitasatospora setae NBRC 14216T: an evolutionary snapshot of the family Streptomycetaceae.</title>
        <authorList>
            <person name="Ichikawa N."/>
            <person name="Oguchi A."/>
            <person name="Ikeda H."/>
            <person name="Ishikawa J."/>
            <person name="Kitani S."/>
            <person name="Watanabe Y."/>
            <person name="Nakamura S."/>
            <person name="Katano Y."/>
            <person name="Kishi E."/>
            <person name="Sasagawa M."/>
            <person name="Ankai A."/>
            <person name="Fukui S."/>
            <person name="Hashimoto Y."/>
            <person name="Kamata S."/>
            <person name="Otoguro M."/>
            <person name="Tanikawa S."/>
            <person name="Nihira T."/>
            <person name="Horinouchi S."/>
            <person name="Ohnishi Y."/>
            <person name="Hayakawa M."/>
            <person name="Kuzuyama T."/>
            <person name="Arisawa A."/>
            <person name="Nomoto F."/>
            <person name="Miura H."/>
            <person name="Takahashi Y."/>
            <person name="Fujita N."/>
        </authorList>
    </citation>
    <scope>NUCLEOTIDE SEQUENCE [LARGE SCALE GENOMIC DNA]</scope>
    <source>
        <strain evidence="4">ATCC 33774 / DSM 43861 / JCM 3304 / KCC A-0304 / NBRC 14216 / KM-6054</strain>
    </source>
</reference>
<dbReference type="Proteomes" id="UP000007076">
    <property type="component" value="Chromosome"/>
</dbReference>
<evidence type="ECO:0000313" key="4">
    <source>
        <dbReference type="Proteomes" id="UP000007076"/>
    </source>
</evidence>
<feature type="compositionally biased region" description="Pro residues" evidence="1">
    <location>
        <begin position="147"/>
        <end position="163"/>
    </location>
</feature>
<feature type="region of interest" description="Disordered" evidence="1">
    <location>
        <begin position="1"/>
        <end position="20"/>
    </location>
</feature>
<sequence>MPAERCPRCGTARTAGSCACGAASPVEETAVLPHLEGPPLVRPYVAGTPVVEAGDPAGDPFATRIAPPAPSPHVPPAAPVPPSAPAAPVPPVAVPTSADRPPAVQPITGPPSAPPPQPGRPPRVPQAASPFGPVQPHPDAAATQLLPPVPPQHVPPRQAPPQAAPGRFVPTPPPDQFPGQFPDQAVPPVEQTMPLPRATPYASPTAAAYPPVPAAGSTEATQLIQLDGYEDGPGDGYGDEPPGGASGTDLGMFTFREDGEAGRADRRERRRQSADRRRLVIAGGAVGVTALGATLAMLLSSSSTSGVDRALPAPTGPAVSAPAEVSPSPAETSPAAASSAPAEPSPSPTRTTARPTQAVTSKAPAVPTNQAPVAVAPSTSAAAPSPSPTPSFVPGRVLRLGDTGPEVVAMQRLLMAYNCNNIGPLDQNRTDLTNQPGFGSWTLSVLSSFQQDQKQAHNLRGFQPGTYDAPTQEALQSAAPKHNC</sequence>
<dbReference type="PATRIC" id="fig|452652.3.peg.2434"/>
<dbReference type="HOGENOM" id="CLU_563580_0_0_11"/>
<dbReference type="AlphaFoldDB" id="E4NAL5"/>
<dbReference type="eggNOG" id="ENOG50320EH">
    <property type="taxonomic scope" value="Bacteria"/>
</dbReference>
<dbReference type="InterPro" id="IPR036365">
    <property type="entry name" value="PGBD-like_sf"/>
</dbReference>
<feature type="region of interest" description="Disordered" evidence="1">
    <location>
        <begin position="51"/>
        <end position="282"/>
    </location>
</feature>
<feature type="compositionally biased region" description="Pro residues" evidence="1">
    <location>
        <begin position="108"/>
        <end position="124"/>
    </location>
</feature>
<keyword evidence="2" id="KW-0472">Membrane</keyword>
<feature type="compositionally biased region" description="Low complexity" evidence="1">
    <location>
        <begin position="317"/>
        <end position="356"/>
    </location>
</feature>
<dbReference type="InterPro" id="IPR036366">
    <property type="entry name" value="PGBDSf"/>
</dbReference>
<dbReference type="EMBL" id="AP010968">
    <property type="protein sequence ID" value="BAJ28246.1"/>
    <property type="molecule type" value="Genomic_DNA"/>
</dbReference>
<feature type="transmembrane region" description="Helical" evidence="2">
    <location>
        <begin position="279"/>
        <end position="299"/>
    </location>
</feature>
<evidence type="ECO:0000256" key="2">
    <source>
        <dbReference type="SAM" id="Phobius"/>
    </source>
</evidence>
<dbReference type="Gene3D" id="1.10.101.10">
    <property type="entry name" value="PGBD-like superfamily/PGBD"/>
    <property type="match status" value="1"/>
</dbReference>
<feature type="compositionally biased region" description="Low complexity" evidence="1">
    <location>
        <begin position="196"/>
        <end position="209"/>
    </location>
</feature>
<feature type="compositionally biased region" description="Low complexity" evidence="1">
    <location>
        <begin position="371"/>
        <end position="384"/>
    </location>
</feature>
<feature type="compositionally biased region" description="Basic and acidic residues" evidence="1">
    <location>
        <begin position="255"/>
        <end position="278"/>
    </location>
</feature>
<feature type="compositionally biased region" description="Pro residues" evidence="1">
    <location>
        <begin position="67"/>
        <end position="93"/>
    </location>
</feature>
<accession>E4NAL5</accession>
<keyword evidence="3" id="KW-0378">Hydrolase</keyword>
<keyword evidence="2" id="KW-0812">Transmembrane</keyword>
<organism evidence="3 4">
    <name type="scientific">Kitasatospora setae (strain ATCC 33774 / DSM 43861 / JCM 3304 / KCC A-0304 / NBRC 14216 / KM-6054)</name>
    <name type="common">Streptomyces setae</name>
    <dbReference type="NCBI Taxonomy" id="452652"/>
    <lineage>
        <taxon>Bacteria</taxon>
        <taxon>Bacillati</taxon>
        <taxon>Actinomycetota</taxon>
        <taxon>Actinomycetes</taxon>
        <taxon>Kitasatosporales</taxon>
        <taxon>Streptomycetaceae</taxon>
        <taxon>Kitasatospora</taxon>
    </lineage>
</organism>